<dbReference type="Proteomes" id="UP000683511">
    <property type="component" value="Chromosome"/>
</dbReference>
<gene>
    <name evidence="2" type="ORF">B6N60_03804</name>
</gene>
<dbReference type="InterPro" id="IPR001387">
    <property type="entry name" value="Cro/C1-type_HTH"/>
</dbReference>
<evidence type="ECO:0000313" key="3">
    <source>
        <dbReference type="Proteomes" id="UP000683511"/>
    </source>
</evidence>
<evidence type="ECO:0000259" key="1">
    <source>
        <dbReference type="PROSITE" id="PS50943"/>
    </source>
</evidence>
<name>A0A975Y6B8_9NOST</name>
<dbReference type="Pfam" id="PF01381">
    <property type="entry name" value="HTH_3"/>
    <property type="match status" value="1"/>
</dbReference>
<evidence type="ECO:0000313" key="2">
    <source>
        <dbReference type="EMBL" id="QXE25094.1"/>
    </source>
</evidence>
<dbReference type="AlphaFoldDB" id="A0A975Y6B8"/>
<dbReference type="InterPro" id="IPR010982">
    <property type="entry name" value="Lambda_DNA-bd_dom_sf"/>
</dbReference>
<organism evidence="2 3">
    <name type="scientific">Richelia sinica FACHB-800</name>
    <dbReference type="NCBI Taxonomy" id="1357546"/>
    <lineage>
        <taxon>Bacteria</taxon>
        <taxon>Bacillati</taxon>
        <taxon>Cyanobacteriota</taxon>
        <taxon>Cyanophyceae</taxon>
        <taxon>Nostocales</taxon>
        <taxon>Nostocaceae</taxon>
        <taxon>Richelia</taxon>
    </lineage>
</organism>
<dbReference type="PROSITE" id="PS50943">
    <property type="entry name" value="HTH_CROC1"/>
    <property type="match status" value="1"/>
</dbReference>
<dbReference type="GO" id="GO:0003677">
    <property type="term" value="F:DNA binding"/>
    <property type="evidence" value="ECO:0007669"/>
    <property type="project" value="InterPro"/>
</dbReference>
<dbReference type="CDD" id="cd00093">
    <property type="entry name" value="HTH_XRE"/>
    <property type="match status" value="1"/>
</dbReference>
<sequence>MELEARNKLIEVVKIARGSMSQRAFGKLLGVSATAVQFWEKGESVPDIQNLAQIAARAGYTMEELLNYLGMKPIAETTDVNQMVKHIKSMPLSEVAIIGRAVMDRLAAAAEASVDSAKVG</sequence>
<keyword evidence="3" id="KW-1185">Reference proteome</keyword>
<dbReference type="SUPFAM" id="SSF47413">
    <property type="entry name" value="lambda repressor-like DNA-binding domains"/>
    <property type="match status" value="1"/>
</dbReference>
<dbReference type="KEGG" id="rsin:B6N60_03804"/>
<dbReference type="RefSeq" id="WP_190603206.1">
    <property type="nucleotide sequence ID" value="NZ_CP021056.1"/>
</dbReference>
<accession>A0A975Y6B8</accession>
<dbReference type="EMBL" id="CP021056">
    <property type="protein sequence ID" value="QXE25094.1"/>
    <property type="molecule type" value="Genomic_DNA"/>
</dbReference>
<proteinExistence type="predicted"/>
<dbReference type="Gene3D" id="1.10.260.40">
    <property type="entry name" value="lambda repressor-like DNA-binding domains"/>
    <property type="match status" value="1"/>
</dbReference>
<dbReference type="SMART" id="SM00530">
    <property type="entry name" value="HTH_XRE"/>
    <property type="match status" value="1"/>
</dbReference>
<reference evidence="2" key="1">
    <citation type="submission" date="2017-04" db="EMBL/GenBank/DDBJ databases">
        <title>Genome deletions in a multicellular cyanobacterial endosymbiont for morphological adaptation in marine diatoms.</title>
        <authorList>
            <person name="Wang Y."/>
            <person name="Gao H."/>
            <person name="Li R."/>
            <person name="Xu X."/>
        </authorList>
    </citation>
    <scope>NUCLEOTIDE SEQUENCE</scope>
    <source>
        <strain evidence="2">FACHB 800</strain>
    </source>
</reference>
<protein>
    <recommendedName>
        <fullName evidence="1">HTH cro/C1-type domain-containing protein</fullName>
    </recommendedName>
</protein>
<feature type="domain" description="HTH cro/C1-type" evidence="1">
    <location>
        <begin position="20"/>
        <end position="65"/>
    </location>
</feature>